<evidence type="ECO:0000313" key="4">
    <source>
        <dbReference type="Proteomes" id="UP000738325"/>
    </source>
</evidence>
<dbReference type="Gene3D" id="1.20.58.1070">
    <property type="match status" value="1"/>
</dbReference>
<accession>A0A9P6UPF8</accession>
<protein>
    <submittedName>
        <fullName evidence="3">Gem (Nuclear organelle) associated protein 2</fullName>
    </submittedName>
</protein>
<dbReference type="AlphaFoldDB" id="A0A9P6UPF8"/>
<gene>
    <name evidence="3" type="primary">GEMIN2</name>
    <name evidence="3" type="ORF">BGZ99_007626</name>
</gene>
<dbReference type="GO" id="GO:0032797">
    <property type="term" value="C:SMN complex"/>
    <property type="evidence" value="ECO:0007669"/>
    <property type="project" value="TreeGrafter"/>
</dbReference>
<dbReference type="EMBL" id="JAAAIP010000558">
    <property type="protein sequence ID" value="KAG0315153.1"/>
    <property type="molecule type" value="Genomic_DNA"/>
</dbReference>
<dbReference type="InterPro" id="IPR035426">
    <property type="entry name" value="Gemin2/Brr1"/>
</dbReference>
<dbReference type="GO" id="GO:0005634">
    <property type="term" value="C:nucleus"/>
    <property type="evidence" value="ECO:0007669"/>
    <property type="project" value="TreeGrafter"/>
</dbReference>
<sequence>MDGMLPSSGEEYLRLVRAQARSCPAVVIAPRAHEYLSVKNTSRKYRTDWNSCRPAPEGCAPSPEWRDQFMREFLVARASLKKRKARGSYDDGSNIDAGTATTAPKSTEDHMSEGGSSSKRKKSQMQRENDSCDSIMGLRASSTARRTHQVAIPKMFDEQGWRTLMYGSTGKTTTISTSTWNPTAQAEVTTVVIGADTPQKTTLTSVALGDTTVKIPSPYKVDPTVATTVEATETTPTLMRDMQIPDQEEQGMMPQPQFLTRLHQGHLMQLLKYHLRWMAEDDVTDHEGRWLYAIFMKLDPLVESDQTSVLRSLAKKCSRIRSHLNRDSGSKLATVNMVITIVARLFGQSDLE</sequence>
<name>A0A9P6UPF8_9FUNG</name>
<reference evidence="3" key="1">
    <citation type="journal article" date="2020" name="Fungal Divers.">
        <title>Resolving the Mortierellaceae phylogeny through synthesis of multi-gene phylogenetics and phylogenomics.</title>
        <authorList>
            <person name="Vandepol N."/>
            <person name="Liber J."/>
            <person name="Desiro A."/>
            <person name="Na H."/>
            <person name="Kennedy M."/>
            <person name="Barry K."/>
            <person name="Grigoriev I.V."/>
            <person name="Miller A.N."/>
            <person name="O'Donnell K."/>
            <person name="Stajich J.E."/>
            <person name="Bonito G."/>
        </authorList>
    </citation>
    <scope>NUCLEOTIDE SEQUENCE</scope>
    <source>
        <strain evidence="3">REB-010B</strain>
    </source>
</reference>
<proteinExistence type="inferred from homology"/>
<evidence type="ECO:0000256" key="1">
    <source>
        <dbReference type="ARBA" id="ARBA00025758"/>
    </source>
</evidence>
<dbReference type="PANTHER" id="PTHR12794">
    <property type="entry name" value="GEMIN2"/>
    <property type="match status" value="1"/>
</dbReference>
<feature type="region of interest" description="Disordered" evidence="2">
    <location>
        <begin position="85"/>
        <end position="135"/>
    </location>
</feature>
<dbReference type="GO" id="GO:0000387">
    <property type="term" value="P:spliceosomal snRNP assembly"/>
    <property type="evidence" value="ECO:0007669"/>
    <property type="project" value="InterPro"/>
</dbReference>
<comment type="similarity">
    <text evidence="1">Belongs to the gemin-2 family.</text>
</comment>
<dbReference type="OrthoDB" id="428895at2759"/>
<evidence type="ECO:0000313" key="3">
    <source>
        <dbReference type="EMBL" id="KAG0315153.1"/>
    </source>
</evidence>
<dbReference type="PANTHER" id="PTHR12794:SF0">
    <property type="entry name" value="GEM-ASSOCIATED PROTEIN 2"/>
    <property type="match status" value="1"/>
</dbReference>
<organism evidence="3 4">
    <name type="scientific">Dissophora globulifera</name>
    <dbReference type="NCBI Taxonomy" id="979702"/>
    <lineage>
        <taxon>Eukaryota</taxon>
        <taxon>Fungi</taxon>
        <taxon>Fungi incertae sedis</taxon>
        <taxon>Mucoromycota</taxon>
        <taxon>Mortierellomycotina</taxon>
        <taxon>Mortierellomycetes</taxon>
        <taxon>Mortierellales</taxon>
        <taxon>Mortierellaceae</taxon>
        <taxon>Dissophora</taxon>
    </lineage>
</organism>
<dbReference type="Pfam" id="PF04938">
    <property type="entry name" value="SIP1"/>
    <property type="match status" value="2"/>
</dbReference>
<dbReference type="Proteomes" id="UP000738325">
    <property type="component" value="Unassembled WGS sequence"/>
</dbReference>
<evidence type="ECO:0000256" key="2">
    <source>
        <dbReference type="SAM" id="MobiDB-lite"/>
    </source>
</evidence>
<keyword evidence="4" id="KW-1185">Reference proteome</keyword>
<comment type="caution">
    <text evidence="3">The sequence shown here is derived from an EMBL/GenBank/DDBJ whole genome shotgun (WGS) entry which is preliminary data.</text>
</comment>